<dbReference type="Ensembl" id="ENSACIT00000004905.1">
    <property type="protein sequence ID" value="ENSACIP00000004755.1"/>
    <property type="gene ID" value="ENSACIG00000003681.1"/>
</dbReference>
<evidence type="ECO:0000256" key="7">
    <source>
        <dbReference type="ARBA" id="ARBA00022723"/>
    </source>
</evidence>
<evidence type="ECO:0000259" key="18">
    <source>
        <dbReference type="PROSITE" id="PS50234"/>
    </source>
</evidence>
<evidence type="ECO:0000256" key="2">
    <source>
        <dbReference type="ARBA" id="ARBA00007060"/>
    </source>
</evidence>
<evidence type="ECO:0000256" key="12">
    <source>
        <dbReference type="ARBA" id="ARBA00023065"/>
    </source>
</evidence>
<keyword evidence="11 17" id="KW-1133">Transmembrane helix</keyword>
<keyword evidence="10" id="KW-0851">Voltage-gated channel</keyword>
<keyword evidence="13 17" id="KW-0472">Membrane</keyword>
<evidence type="ECO:0000256" key="5">
    <source>
        <dbReference type="ARBA" id="ARBA00022673"/>
    </source>
</evidence>
<keyword evidence="8" id="KW-0732">Signal</keyword>
<dbReference type="AlphaFoldDB" id="A0A3Q0R6F6"/>
<evidence type="ECO:0000256" key="17">
    <source>
        <dbReference type="SAM" id="Phobius"/>
    </source>
</evidence>
<keyword evidence="6 17" id="KW-0812">Transmembrane</keyword>
<dbReference type="SMART" id="SM00327">
    <property type="entry name" value="VWA"/>
    <property type="match status" value="1"/>
</dbReference>
<evidence type="ECO:0000256" key="3">
    <source>
        <dbReference type="ARBA" id="ARBA00022448"/>
    </source>
</evidence>
<keyword evidence="9" id="KW-0106">Calcium</keyword>
<evidence type="ECO:0000256" key="1">
    <source>
        <dbReference type="ARBA" id="ARBA00004479"/>
    </source>
</evidence>
<dbReference type="OMA" id="FECANST"/>
<evidence type="ECO:0000256" key="8">
    <source>
        <dbReference type="ARBA" id="ARBA00022729"/>
    </source>
</evidence>
<dbReference type="PROSITE" id="PS50234">
    <property type="entry name" value="VWFA"/>
    <property type="match status" value="1"/>
</dbReference>
<dbReference type="InterPro" id="IPR013680">
    <property type="entry name" value="VDCC_a2/dsu"/>
</dbReference>
<dbReference type="GeneTree" id="ENSGT00940000155209"/>
<protein>
    <submittedName>
        <fullName evidence="19">Calcium channel, voltage-dependent, alpha 2/delta subunit 1a</fullName>
    </submittedName>
</protein>
<keyword evidence="5" id="KW-0107">Calcium channel</keyword>
<proteinExistence type="inferred from homology"/>
<dbReference type="Pfam" id="PF08399">
    <property type="entry name" value="VWA_N"/>
    <property type="match status" value="1"/>
</dbReference>
<dbReference type="PANTHER" id="PTHR10166:SF6">
    <property type="entry name" value="VOLTAGE-DEPENDENT CALCIUM CHANNEL SUBUNIT ALPHA-2_DELTA-1"/>
    <property type="match status" value="1"/>
</dbReference>
<keyword evidence="14" id="KW-1015">Disulfide bond</keyword>
<keyword evidence="12" id="KW-0406">Ion transport</keyword>
<comment type="subcellular location">
    <subcellularLocation>
        <location evidence="1">Membrane</location>
        <topology evidence="1">Single-pass type I membrane protein</topology>
    </subcellularLocation>
</comment>
<keyword evidence="20" id="KW-1185">Reference proteome</keyword>
<evidence type="ECO:0000256" key="10">
    <source>
        <dbReference type="ARBA" id="ARBA00022882"/>
    </source>
</evidence>
<dbReference type="InterPro" id="IPR036465">
    <property type="entry name" value="vWFA_dom_sf"/>
</dbReference>
<evidence type="ECO:0000313" key="19">
    <source>
        <dbReference type="Ensembl" id="ENSACIP00000004755.1"/>
    </source>
</evidence>
<evidence type="ECO:0000256" key="9">
    <source>
        <dbReference type="ARBA" id="ARBA00022837"/>
    </source>
</evidence>
<evidence type="ECO:0000256" key="6">
    <source>
        <dbReference type="ARBA" id="ARBA00022692"/>
    </source>
</evidence>
<dbReference type="FunFam" id="3.30.450.20:FF:000014">
    <property type="entry name" value="voltage-dependent calcium channel subunit alpha-2/delta-1 isoform X1"/>
    <property type="match status" value="1"/>
</dbReference>
<reference evidence="19" key="1">
    <citation type="submission" date="2025-08" db="UniProtKB">
        <authorList>
            <consortium name="Ensembl"/>
        </authorList>
    </citation>
    <scope>IDENTIFICATION</scope>
</reference>
<dbReference type="InterPro" id="IPR013608">
    <property type="entry name" value="VWA_N"/>
</dbReference>
<name>A0A3Q0R6F6_AMPCI</name>
<dbReference type="PANTHER" id="PTHR10166">
    <property type="entry name" value="VOLTAGE-DEPENDENT CALCIUM CHANNEL SUBUNIT ALPHA-2/DELTA-RELATED"/>
    <property type="match status" value="1"/>
</dbReference>
<keyword evidence="16" id="KW-0407">Ion channel</keyword>
<dbReference type="Gene3D" id="3.40.50.410">
    <property type="entry name" value="von Willebrand factor, type A domain"/>
    <property type="match status" value="1"/>
</dbReference>
<sequence>MRLQWLYSNCMKLKCQTFHWPMNDQLLSFSLFRVKEWVDQMQNDLIALIDTATGMQSLTEIYHKHRKHFKVESNNAGELVATAAGNIERLLANRSKALKVSSLAVEAEKLQMEHVWQDDTDLNETVSNKGTDEGKDDTVEKRIPYIPGDFHFDSDFKRQVSYNTTAVHIPTDIYEGSTIILNELNWTEALEDLFRKNKEEDPSLLWQVFGSATGLARYFPASPWMDVSKTPNKIDLYDVRRRPWYIQGAASPKDMLILVDASGSVSGLTLKLIKISVGKMLETLSDDDYVNVVYFNDKAMFAACFENLVQANVRNKRILKDAVENITAKGITNYTAGFDWAFKQLKKMDVPRANCNKIIMLFTDGGEERAEKIFQVENPHQNVRVFTFSVGKHNYDKAPIQSMACDNKGYYYEIPSIGAIRLNTQEYLDVLGRPMVKADKKAKQVQWTNVYLDALELGLVITGTLPVFNKTNTKKSQNQLILGVMAIDVSLEDIRRLTPEYTFGPNGYYFAIDPNGYVLLHPNLNPQTAKFHEPVTLDFLDAELEDEIKVKIRKEMIDNKTGNYTISTLVKSTDKRYIDRGQRTYTFAPVKGTDYSLALVLPEYSMHYIRATIGDTITQAKCKFSESLMADKFEEYGYTLIAPRDYCKDLKPDTNNTEFLKKFNDYIDTKTPNNPMCKHKNKWRNLYFTLLVRDGVLSRFVATDGGITRVYPTSYGLDWRGEAETYDLSFYKRSLDNDLYIFTPTNLDCYILDDGGFLVMTNQIDHFNKIGKFFGEIDPCLMRALSNSSFFTSKSTYNYQSLCDPKKENKTSAGVRSIYVPTIADILNLGWWVCSFFVLILSVFVKKETRITASPSHCFLVKYSTSCISREHVSVKLYLSWTQAHVSTTALVSLVCLLFSRQYHAERLPKTNLVFIVTDTERLCKCQEKILKQEEQESNGPDPCEMASNPRYRKGPAVCFDNNSHEYKPDCGGVSGLTPSLWLMLFLQLVLVGIGTDTRHHAIPS</sequence>
<accession>A0A3Q0R6F6</accession>
<keyword evidence="15" id="KW-0325">Glycoprotein</keyword>
<dbReference type="STRING" id="61819.ENSACIP00000004755"/>
<dbReference type="InterPro" id="IPR051173">
    <property type="entry name" value="Ca_channel_alpha-2/delta"/>
</dbReference>
<organism evidence="19 20">
    <name type="scientific">Amphilophus citrinellus</name>
    <name type="common">Midas cichlid</name>
    <name type="synonym">Cichlasoma citrinellum</name>
    <dbReference type="NCBI Taxonomy" id="61819"/>
    <lineage>
        <taxon>Eukaryota</taxon>
        <taxon>Metazoa</taxon>
        <taxon>Chordata</taxon>
        <taxon>Craniata</taxon>
        <taxon>Vertebrata</taxon>
        <taxon>Euteleostomi</taxon>
        <taxon>Actinopterygii</taxon>
        <taxon>Neopterygii</taxon>
        <taxon>Teleostei</taxon>
        <taxon>Neoteleostei</taxon>
        <taxon>Acanthomorphata</taxon>
        <taxon>Ovalentaria</taxon>
        <taxon>Cichlomorphae</taxon>
        <taxon>Cichliformes</taxon>
        <taxon>Cichlidae</taxon>
        <taxon>New World cichlids</taxon>
        <taxon>Cichlasomatinae</taxon>
        <taxon>Heroini</taxon>
        <taxon>Amphilophus</taxon>
    </lineage>
</organism>
<evidence type="ECO:0000256" key="15">
    <source>
        <dbReference type="ARBA" id="ARBA00023180"/>
    </source>
</evidence>
<evidence type="ECO:0000256" key="16">
    <source>
        <dbReference type="ARBA" id="ARBA00023303"/>
    </source>
</evidence>
<comment type="similarity">
    <text evidence="2">Belongs to the calcium channel subunit alpha-2/delta family.</text>
</comment>
<dbReference type="CDD" id="cd12912">
    <property type="entry name" value="PDC2_MCP_like"/>
    <property type="match status" value="1"/>
</dbReference>
<evidence type="ECO:0000313" key="20">
    <source>
        <dbReference type="Proteomes" id="UP000261340"/>
    </source>
</evidence>
<evidence type="ECO:0000256" key="13">
    <source>
        <dbReference type="ARBA" id="ARBA00023136"/>
    </source>
</evidence>
<dbReference type="Proteomes" id="UP000261340">
    <property type="component" value="Unplaced"/>
</dbReference>
<feature type="domain" description="VWFA" evidence="18">
    <location>
        <begin position="254"/>
        <end position="431"/>
    </location>
</feature>
<reference evidence="19" key="2">
    <citation type="submission" date="2025-09" db="UniProtKB">
        <authorList>
            <consortium name="Ensembl"/>
        </authorList>
    </citation>
    <scope>IDENTIFICATION</scope>
</reference>
<dbReference type="Pfam" id="PF08473">
    <property type="entry name" value="VGCC_alpha2"/>
    <property type="match status" value="2"/>
</dbReference>
<dbReference type="GO" id="GO:0005245">
    <property type="term" value="F:voltage-gated calcium channel activity"/>
    <property type="evidence" value="ECO:0007669"/>
    <property type="project" value="TreeGrafter"/>
</dbReference>
<evidence type="ECO:0000256" key="11">
    <source>
        <dbReference type="ARBA" id="ARBA00022989"/>
    </source>
</evidence>
<keyword evidence="4" id="KW-0109">Calcium transport</keyword>
<dbReference type="Pfam" id="PF00092">
    <property type="entry name" value="VWA"/>
    <property type="match status" value="1"/>
</dbReference>
<keyword evidence="3" id="KW-0813">Transport</keyword>
<keyword evidence="7" id="KW-0479">Metal-binding</keyword>
<evidence type="ECO:0000256" key="4">
    <source>
        <dbReference type="ARBA" id="ARBA00022568"/>
    </source>
</evidence>
<dbReference type="GO" id="GO:0046872">
    <property type="term" value="F:metal ion binding"/>
    <property type="evidence" value="ECO:0007669"/>
    <property type="project" value="UniProtKB-KW"/>
</dbReference>
<dbReference type="InterPro" id="IPR002035">
    <property type="entry name" value="VWF_A"/>
</dbReference>
<dbReference type="GO" id="GO:1990454">
    <property type="term" value="C:L-type voltage-gated calcium channel complex"/>
    <property type="evidence" value="ECO:0007669"/>
    <property type="project" value="TreeGrafter"/>
</dbReference>
<evidence type="ECO:0000256" key="14">
    <source>
        <dbReference type="ARBA" id="ARBA00023157"/>
    </source>
</evidence>
<feature type="transmembrane region" description="Helical" evidence="17">
    <location>
        <begin position="826"/>
        <end position="845"/>
    </location>
</feature>
<dbReference type="SUPFAM" id="SSF53300">
    <property type="entry name" value="vWA-like"/>
    <property type="match status" value="1"/>
</dbReference>
<dbReference type="Gene3D" id="3.30.450.20">
    <property type="entry name" value="PAS domain"/>
    <property type="match status" value="1"/>
</dbReference>